<accession>A0A1I5DBG6</accession>
<name>A0A1I5DBG6_9BACE</name>
<evidence type="ECO:0000313" key="2">
    <source>
        <dbReference type="Proteomes" id="UP000183766"/>
    </source>
</evidence>
<proteinExistence type="predicted"/>
<protein>
    <submittedName>
        <fullName evidence="1">Uncharacterized protein</fullName>
    </submittedName>
</protein>
<dbReference type="EMBL" id="FOUM01000055">
    <property type="protein sequence ID" value="SFN96598.1"/>
    <property type="molecule type" value="Genomic_DNA"/>
</dbReference>
<dbReference type="AlphaFoldDB" id="A0A1I5DBG6"/>
<evidence type="ECO:0000313" key="1">
    <source>
        <dbReference type="EMBL" id="SFN96598.1"/>
    </source>
</evidence>
<gene>
    <name evidence="1" type="ORF">SAMN05216250_1553</name>
</gene>
<sequence>MNKWIYITSKHPYDAACSLGINKEVSFILTVPHLNWDMIEEYKYLADNPDNAELDAIIVNEVGVIANRKVLEHNLKELTKILNNQAW</sequence>
<dbReference type="Proteomes" id="UP000183766">
    <property type="component" value="Unassembled WGS sequence"/>
</dbReference>
<reference evidence="1 2" key="1">
    <citation type="submission" date="2016-10" db="EMBL/GenBank/DDBJ databases">
        <authorList>
            <person name="de Groot N.N."/>
        </authorList>
    </citation>
    <scope>NUCLEOTIDE SEQUENCE [LARGE SCALE GENOMIC DNA]</scope>
    <source>
        <strain evidence="1 2">NLAE-zl-C202</strain>
    </source>
</reference>
<dbReference type="RefSeq" id="WP_074911336.1">
    <property type="nucleotide sequence ID" value="NZ_FOUM01000055.1"/>
</dbReference>
<organism evidence="1 2">
    <name type="scientific">Bacteroides xylanisolvens</name>
    <dbReference type="NCBI Taxonomy" id="371601"/>
    <lineage>
        <taxon>Bacteria</taxon>
        <taxon>Pseudomonadati</taxon>
        <taxon>Bacteroidota</taxon>
        <taxon>Bacteroidia</taxon>
        <taxon>Bacteroidales</taxon>
        <taxon>Bacteroidaceae</taxon>
        <taxon>Bacteroides</taxon>
    </lineage>
</organism>